<reference evidence="3" key="1">
    <citation type="journal article" date="2019" name="Int. J. Syst. Evol. Microbiol.">
        <title>The Global Catalogue of Microorganisms (GCM) 10K type strain sequencing project: providing services to taxonomists for standard genome sequencing and annotation.</title>
        <authorList>
            <consortium name="The Broad Institute Genomics Platform"/>
            <consortium name="The Broad Institute Genome Sequencing Center for Infectious Disease"/>
            <person name="Wu L."/>
            <person name="Ma J."/>
        </authorList>
    </citation>
    <scope>NUCLEOTIDE SEQUENCE [LARGE SCALE GENOMIC DNA]</scope>
    <source>
        <strain evidence="3">CCUG 55585</strain>
    </source>
</reference>
<comment type="caution">
    <text evidence="2">The sequence shown here is derived from an EMBL/GenBank/DDBJ whole genome shotgun (WGS) entry which is preliminary data.</text>
</comment>
<sequence length="92" mass="10067">MAGKFLKRGAIIDVIKSQERTNALQKRAGLSDRAVRFTTCGCPDPDCGGWHTILEDRILPTDAESAAILKVDNGARKPSKPHRRTKAPRTAL</sequence>
<feature type="region of interest" description="Disordered" evidence="1">
    <location>
        <begin position="70"/>
        <end position="92"/>
    </location>
</feature>
<evidence type="ECO:0000313" key="3">
    <source>
        <dbReference type="Proteomes" id="UP001597110"/>
    </source>
</evidence>
<evidence type="ECO:0000313" key="2">
    <source>
        <dbReference type="EMBL" id="MFD0724315.1"/>
    </source>
</evidence>
<keyword evidence="3" id="KW-1185">Reference proteome</keyword>
<dbReference type="Proteomes" id="UP001597110">
    <property type="component" value="Unassembled WGS sequence"/>
</dbReference>
<protein>
    <submittedName>
        <fullName evidence="2">Uncharacterized protein</fullName>
    </submittedName>
</protein>
<evidence type="ECO:0000256" key="1">
    <source>
        <dbReference type="SAM" id="MobiDB-lite"/>
    </source>
</evidence>
<accession>A0ABW2Y6Y3</accession>
<name>A0ABW2Y6Y3_9GAMM</name>
<dbReference type="EMBL" id="JBHTIF010000001">
    <property type="protein sequence ID" value="MFD0724315.1"/>
    <property type="molecule type" value="Genomic_DNA"/>
</dbReference>
<gene>
    <name evidence="2" type="ORF">ACFQ0E_01760</name>
</gene>
<dbReference type="RefSeq" id="WP_386821985.1">
    <property type="nucleotide sequence ID" value="NZ_JBHTIF010000001.1"/>
</dbReference>
<proteinExistence type="predicted"/>
<feature type="compositionally biased region" description="Basic residues" evidence="1">
    <location>
        <begin position="77"/>
        <end position="92"/>
    </location>
</feature>
<organism evidence="2 3">
    <name type="scientific">Lysobacter brunescens</name>
    <dbReference type="NCBI Taxonomy" id="262323"/>
    <lineage>
        <taxon>Bacteria</taxon>
        <taxon>Pseudomonadati</taxon>
        <taxon>Pseudomonadota</taxon>
        <taxon>Gammaproteobacteria</taxon>
        <taxon>Lysobacterales</taxon>
        <taxon>Lysobacteraceae</taxon>
        <taxon>Lysobacter</taxon>
    </lineage>
</organism>